<dbReference type="AlphaFoldDB" id="A0A1E8PQK1"/>
<organism evidence="2 3">
    <name type="scientific">Janthinobacterium lividum</name>
    <dbReference type="NCBI Taxonomy" id="29581"/>
    <lineage>
        <taxon>Bacteria</taxon>
        <taxon>Pseudomonadati</taxon>
        <taxon>Pseudomonadota</taxon>
        <taxon>Betaproteobacteria</taxon>
        <taxon>Burkholderiales</taxon>
        <taxon>Oxalobacteraceae</taxon>
        <taxon>Janthinobacterium</taxon>
    </lineage>
</organism>
<protein>
    <submittedName>
        <fullName evidence="2">Uncharacterized protein</fullName>
    </submittedName>
</protein>
<comment type="caution">
    <text evidence="2">The sequence shown here is derived from an EMBL/GenBank/DDBJ whole genome shotgun (WGS) entry which is preliminary data.</text>
</comment>
<name>A0A1E8PQK1_9BURK</name>
<feature type="region of interest" description="Disordered" evidence="1">
    <location>
        <begin position="80"/>
        <end position="101"/>
    </location>
</feature>
<dbReference type="Proteomes" id="UP000092634">
    <property type="component" value="Unassembled WGS sequence"/>
</dbReference>
<evidence type="ECO:0000313" key="2">
    <source>
        <dbReference type="EMBL" id="OFJ48563.1"/>
    </source>
</evidence>
<gene>
    <name evidence="2" type="ORF">BA896_006165</name>
</gene>
<evidence type="ECO:0000313" key="3">
    <source>
        <dbReference type="Proteomes" id="UP000092634"/>
    </source>
</evidence>
<dbReference type="EMBL" id="MAQB02000001">
    <property type="protein sequence ID" value="OFJ48563.1"/>
    <property type="molecule type" value="Genomic_DNA"/>
</dbReference>
<proteinExistence type="predicted"/>
<sequence length="107" mass="12285">MMEHHSCVPLICRASRIVTVLPAFFKARTPGQHNVRAESHEHQIFNFLLHLQNRFFIIDVALSQWMNELLAIWKIAASAGGESSFETREKQKKKKKPGTINNKLLFG</sequence>
<accession>A0A1E8PQK1</accession>
<reference evidence="2 3" key="1">
    <citation type="submission" date="2016-10" db="EMBL/GenBank/DDBJ databases">
        <title>Updated version of Genome Assembly of Janthinobacterium lividum ERGS5:01.</title>
        <authorList>
            <person name="Kumar R."/>
            <person name="Acharya V."/>
            <person name="Singh D."/>
        </authorList>
    </citation>
    <scope>NUCLEOTIDE SEQUENCE [LARGE SCALE GENOMIC DNA]</scope>
    <source>
        <strain evidence="2 3">ERGS5:01</strain>
    </source>
</reference>
<evidence type="ECO:0000256" key="1">
    <source>
        <dbReference type="SAM" id="MobiDB-lite"/>
    </source>
</evidence>